<dbReference type="AlphaFoldDB" id="A0A9W6ETN0"/>
<keyword evidence="2" id="KW-0812">Transmembrane</keyword>
<dbReference type="RefSeq" id="WP_286137051.1">
    <property type="nucleotide sequence ID" value="NZ_BRPL01000004.1"/>
</dbReference>
<comment type="caution">
    <text evidence="4">The sequence shown here is derived from an EMBL/GenBank/DDBJ whole genome shotgun (WGS) entry which is preliminary data.</text>
</comment>
<dbReference type="Pfam" id="PF02517">
    <property type="entry name" value="Rce1-like"/>
    <property type="match status" value="1"/>
</dbReference>
<evidence type="ECO:0000256" key="1">
    <source>
        <dbReference type="ARBA" id="ARBA00009067"/>
    </source>
</evidence>
<proteinExistence type="inferred from homology"/>
<evidence type="ECO:0000256" key="2">
    <source>
        <dbReference type="SAM" id="Phobius"/>
    </source>
</evidence>
<dbReference type="InterPro" id="IPR003675">
    <property type="entry name" value="Rce1/LyrA-like_dom"/>
</dbReference>
<dbReference type="GO" id="GO:0004175">
    <property type="term" value="F:endopeptidase activity"/>
    <property type="evidence" value="ECO:0007669"/>
    <property type="project" value="UniProtKB-ARBA"/>
</dbReference>
<feature type="transmembrane region" description="Helical" evidence="2">
    <location>
        <begin position="220"/>
        <end position="239"/>
    </location>
</feature>
<accession>A0A9W6ETN0</accession>
<reference evidence="4" key="2">
    <citation type="journal article" date="2023" name="PLoS ONE">
        <title>Philodulcilactobacillus myokoensis gen. nov., sp. nov., a fructophilic, acidophilic, and agar-phobic lactic acid bacterium isolated from fermented vegetable extracts.</title>
        <authorList>
            <person name="Kouya T."/>
            <person name="Ishiyama Y."/>
            <person name="Ohashi S."/>
            <person name="Kumakubo R."/>
            <person name="Yamazaki T."/>
            <person name="Otaki T."/>
        </authorList>
    </citation>
    <scope>NUCLEOTIDE SEQUENCE</scope>
    <source>
        <strain evidence="4">WR16-4</strain>
    </source>
</reference>
<feature type="transmembrane region" description="Helical" evidence="2">
    <location>
        <begin position="53"/>
        <end position="71"/>
    </location>
</feature>
<keyword evidence="2" id="KW-1133">Transmembrane helix</keyword>
<dbReference type="GO" id="GO:0080120">
    <property type="term" value="P:CAAX-box protein maturation"/>
    <property type="evidence" value="ECO:0007669"/>
    <property type="project" value="UniProtKB-ARBA"/>
</dbReference>
<comment type="similarity">
    <text evidence="1">Belongs to the UPF0177 family.</text>
</comment>
<feature type="transmembrane region" description="Helical" evidence="2">
    <location>
        <begin position="143"/>
        <end position="166"/>
    </location>
</feature>
<keyword evidence="5" id="KW-1185">Reference proteome</keyword>
<feature type="transmembrane region" description="Helical" evidence="2">
    <location>
        <begin position="99"/>
        <end position="123"/>
    </location>
</feature>
<feature type="domain" description="CAAX prenyl protease 2/Lysostaphin resistance protein A-like" evidence="3">
    <location>
        <begin position="142"/>
        <end position="257"/>
    </location>
</feature>
<protein>
    <recommendedName>
        <fullName evidence="3">CAAX prenyl protease 2/Lysostaphin resistance protein A-like domain-containing protein</fullName>
    </recommendedName>
</protein>
<sequence>MLDIFSKLIKEQGKDHWLKWTITLILILLFFFGEQILLNLFELFTMIFHINEYISFFVDIILLIILLIIVLKFNKYSQHNIAIGLPQNIKISKYFKITLIRIIQILFLYALYAFIVMIFNVQFSSTLNQQSINNTAENSNISLIWILILSIIIAPVIEETVFRLLLIGPIQTIRHKYGDISYHKHRLYMAWISFFLFILVHLIVQIITTNYHSNLQIRSLIMGFVSYLILSIVITNDYYHYGDVRRTIGIHIAWNLISSLSFL</sequence>
<feature type="transmembrane region" description="Helical" evidence="2">
    <location>
        <begin position="20"/>
        <end position="41"/>
    </location>
</feature>
<evidence type="ECO:0000313" key="4">
    <source>
        <dbReference type="EMBL" id="GLB47512.1"/>
    </source>
</evidence>
<keyword evidence="2" id="KW-0472">Membrane</keyword>
<name>A0A9W6ETN0_9LACO</name>
<feature type="transmembrane region" description="Helical" evidence="2">
    <location>
        <begin position="187"/>
        <end position="208"/>
    </location>
</feature>
<organism evidence="4 5">
    <name type="scientific">Philodulcilactobacillus myokoensis</name>
    <dbReference type="NCBI Taxonomy" id="2929573"/>
    <lineage>
        <taxon>Bacteria</taxon>
        <taxon>Bacillati</taxon>
        <taxon>Bacillota</taxon>
        <taxon>Bacilli</taxon>
        <taxon>Lactobacillales</taxon>
        <taxon>Lactobacillaceae</taxon>
        <taxon>Philodulcilactobacillus</taxon>
    </lineage>
</organism>
<dbReference type="EMBL" id="BRPL01000004">
    <property type="protein sequence ID" value="GLB47512.1"/>
    <property type="molecule type" value="Genomic_DNA"/>
</dbReference>
<gene>
    <name evidence="4" type="ORF">WR164_14910</name>
</gene>
<reference evidence="4" key="1">
    <citation type="submission" date="2022-07" db="EMBL/GenBank/DDBJ databases">
        <authorList>
            <person name="Kouya T."/>
            <person name="Ishiyama Y."/>
        </authorList>
    </citation>
    <scope>NUCLEOTIDE SEQUENCE</scope>
    <source>
        <strain evidence="4">WR16-4</strain>
    </source>
</reference>
<evidence type="ECO:0000259" key="3">
    <source>
        <dbReference type="Pfam" id="PF02517"/>
    </source>
</evidence>
<evidence type="ECO:0000313" key="5">
    <source>
        <dbReference type="Proteomes" id="UP001144204"/>
    </source>
</evidence>
<dbReference type="Proteomes" id="UP001144204">
    <property type="component" value="Unassembled WGS sequence"/>
</dbReference>